<evidence type="ECO:0000313" key="1">
    <source>
        <dbReference type="EMBL" id="ROR89989.1"/>
    </source>
</evidence>
<gene>
    <name evidence="1" type="ORF">EDD33_0821</name>
</gene>
<comment type="caution">
    <text evidence="1">The sequence shown here is derived from an EMBL/GenBank/DDBJ whole genome shotgun (WGS) entry which is preliminary data.</text>
</comment>
<name>A0A3N2CR56_9ACTN</name>
<dbReference type="RefSeq" id="WP_123389218.1">
    <property type="nucleotide sequence ID" value="NZ_RKHO01000001.1"/>
</dbReference>
<dbReference type="Proteomes" id="UP000281738">
    <property type="component" value="Unassembled WGS sequence"/>
</dbReference>
<dbReference type="OrthoDB" id="3943503at2"/>
<sequence length="537" mass="59883">MGKARRIREDAARIDRLVRRYKQTQSRKALVAILDETVAEQRARRLGDLGKLLAAATDPWLLKRAAALDTKKVRTPGRPTAYPNWALLLFGQAIDIYGSALYTDINLGDPNIWALVTAAVRDVHGDHIADALPAIGPSVNHWNHFQKKSKQYGWVDKLRNAHRRAAAEQAVAMGMYEPGNAFQVAKPTREVVVTLDGKVSTSPSKYKPGTEYVNKVTGEIKIRRADPNTDLWPEAGSPAIPEGSTAEQIAKYRGDKTHRYEWGVKGTYAWARLIQSGTRICLDVETMTPDEHDEGRAIVDIVNSLADLLPGLQTVVVDGILHHKHIDPLMRRGLMVVNKPTQGARNGRSSVKVGDRYEKSHHVGTYEKTGRHGTCRHRLYGIGGAVYQLTADDQGNQTHTLLNQRTIRRPGAKNEFNWYRLIDIDCRRCGGVKGHSVPLVAQADDGFLRSEYLRQMAITDTNFATSCGFRPDAESGNNGIEQAWYLKRMPAYGHHNQSLRMLLHAAQINAEAWHIHNGRLAHHDLLPDPEPPKQVAA</sequence>
<reference evidence="1 2" key="1">
    <citation type="submission" date="2018-11" db="EMBL/GenBank/DDBJ databases">
        <title>Sequencing the genomes of 1000 actinobacteria strains.</title>
        <authorList>
            <person name="Klenk H.-P."/>
        </authorList>
    </citation>
    <scope>NUCLEOTIDE SEQUENCE [LARGE SCALE GENOMIC DNA]</scope>
    <source>
        <strain evidence="1 2">DSM 12652</strain>
    </source>
</reference>
<dbReference type="AlphaFoldDB" id="A0A3N2CR56"/>
<protein>
    <submittedName>
        <fullName evidence="1">Uncharacterized protein</fullName>
    </submittedName>
</protein>
<proteinExistence type="predicted"/>
<keyword evidence="2" id="KW-1185">Reference proteome</keyword>
<dbReference type="EMBL" id="RKHO01000001">
    <property type="protein sequence ID" value="ROR89989.1"/>
    <property type="molecule type" value="Genomic_DNA"/>
</dbReference>
<evidence type="ECO:0000313" key="2">
    <source>
        <dbReference type="Proteomes" id="UP000281738"/>
    </source>
</evidence>
<accession>A0A3N2CR56</accession>
<organism evidence="1 2">
    <name type="scientific">Nocardioides aurantiacus</name>
    <dbReference type="NCBI Taxonomy" id="86796"/>
    <lineage>
        <taxon>Bacteria</taxon>
        <taxon>Bacillati</taxon>
        <taxon>Actinomycetota</taxon>
        <taxon>Actinomycetes</taxon>
        <taxon>Propionibacteriales</taxon>
        <taxon>Nocardioidaceae</taxon>
        <taxon>Nocardioides</taxon>
    </lineage>
</organism>